<keyword evidence="1" id="KW-0812">Transmembrane</keyword>
<evidence type="ECO:0008006" key="4">
    <source>
        <dbReference type="Google" id="ProtNLM"/>
    </source>
</evidence>
<keyword evidence="1" id="KW-1133">Transmembrane helix</keyword>
<dbReference type="Proteomes" id="UP000276770">
    <property type="component" value="Unassembled WGS sequence"/>
</dbReference>
<keyword evidence="3" id="KW-1185">Reference proteome</keyword>
<feature type="transmembrane region" description="Helical" evidence="1">
    <location>
        <begin position="69"/>
        <end position="93"/>
    </location>
</feature>
<reference evidence="2 3" key="1">
    <citation type="submission" date="2018-10" db="EMBL/GenBank/DDBJ databases">
        <title>Falsibacillus sp. genome draft.</title>
        <authorList>
            <person name="Shi S."/>
        </authorList>
    </citation>
    <scope>NUCLEOTIDE SEQUENCE [LARGE SCALE GENOMIC DNA]</scope>
    <source>
        <strain evidence="2 3">GY 10110</strain>
    </source>
</reference>
<comment type="caution">
    <text evidence="2">The sequence shown here is derived from an EMBL/GenBank/DDBJ whole genome shotgun (WGS) entry which is preliminary data.</text>
</comment>
<proteinExistence type="predicted"/>
<organism evidence="2 3">
    <name type="scientific">Falsibacillus albus</name>
    <dbReference type="NCBI Taxonomy" id="2478915"/>
    <lineage>
        <taxon>Bacteria</taxon>
        <taxon>Bacillati</taxon>
        <taxon>Bacillota</taxon>
        <taxon>Bacilli</taxon>
        <taxon>Bacillales</taxon>
        <taxon>Bacillaceae</taxon>
        <taxon>Falsibacillus</taxon>
    </lineage>
</organism>
<evidence type="ECO:0000313" key="3">
    <source>
        <dbReference type="Proteomes" id="UP000276770"/>
    </source>
</evidence>
<dbReference type="EMBL" id="RCVZ01000013">
    <property type="protein sequence ID" value="RLQ93689.1"/>
    <property type="molecule type" value="Genomic_DNA"/>
</dbReference>
<feature type="transmembrane region" description="Helical" evidence="1">
    <location>
        <begin position="6"/>
        <end position="29"/>
    </location>
</feature>
<keyword evidence="1" id="KW-0472">Membrane</keyword>
<dbReference type="AlphaFoldDB" id="A0A3L7JUA7"/>
<accession>A0A3L7JUA7</accession>
<protein>
    <recommendedName>
        <fullName evidence="4">Permease</fullName>
    </recommendedName>
</protein>
<feature type="transmembrane region" description="Helical" evidence="1">
    <location>
        <begin position="36"/>
        <end position="57"/>
    </location>
</feature>
<evidence type="ECO:0000256" key="1">
    <source>
        <dbReference type="SAM" id="Phobius"/>
    </source>
</evidence>
<evidence type="ECO:0000313" key="2">
    <source>
        <dbReference type="EMBL" id="RLQ93689.1"/>
    </source>
</evidence>
<sequence length="103" mass="11679">MDIQTIVNLFFTFLIMSGIVSFFVGFGFMKKFESHGIGFLSTLILSLILLGVLISWFQTASLKLYIGTIPWFFDQAAAFVSFLVYLIAAWILLKKLNKQVKEA</sequence>
<name>A0A3L7JUA7_9BACI</name>
<gene>
    <name evidence="2" type="ORF">D9X91_17055</name>
</gene>